<accession>A0ABR3ABW3</accession>
<evidence type="ECO:0000259" key="2">
    <source>
        <dbReference type="Pfam" id="PF13926"/>
    </source>
</evidence>
<dbReference type="Proteomes" id="UP001437256">
    <property type="component" value="Unassembled WGS sequence"/>
</dbReference>
<dbReference type="PANTHER" id="PTHR14689">
    <property type="entry name" value="PHORBOL-ESTER_DAG-TYPE DOMAIN-CONTAINING PROTEIN"/>
    <property type="match status" value="1"/>
</dbReference>
<reference evidence="3 4" key="1">
    <citation type="submission" date="2024-05" db="EMBL/GenBank/DDBJ databases">
        <title>A draft genome resource for the thread blight pathogen Marasmius tenuissimus strain MS-2.</title>
        <authorList>
            <person name="Yulfo-Soto G.E."/>
            <person name="Baruah I.K."/>
            <person name="Amoako-Attah I."/>
            <person name="Bukari Y."/>
            <person name="Meinhardt L.W."/>
            <person name="Bailey B.A."/>
            <person name="Cohen S.P."/>
        </authorList>
    </citation>
    <scope>NUCLEOTIDE SEQUENCE [LARGE SCALE GENOMIC DNA]</scope>
    <source>
        <strain evidence="3 4">MS-2</strain>
    </source>
</reference>
<sequence>MPIATRKRSRKTPALKQTSIFDHLTSSPAKSDSPSRTRSKGQSPSPSKSQYHRRVSDESEDDSSDIGAIKFEPIRPSSEDDEDEIQEQASAPKRRKIIVIDTDDSDGDTDILGSKVIKGKGKQKEKEKKNRIIRKRADSDSESEDVVLNKPKGRRKLVKGERPSSPPRQEESSDDDLDTNDILEDRFRARGQKTAYQKNLERLKRKKQGKPLESESEGEVSEVEDVTPFRGAKPHVEISDGSDDEEEDEDQNDDRMSEDDFIVEDDGAPTAELPTEFSMETHQDLSHQFKKVFQFFVHLATREEYFSVPLKVFRRKLFGLRDSLVASSVWRPYFKRALEKHPDFDLLRMDFAVPGCDACHLGARMSTFQARLTGKGYDPVGYGTLSDSDDEDEDGENSDDGGMDKTEFHLGRFCARRTRVYHDISHWEYTLFKSVDQEVRSIRGDEDRAFVRVAFAGGKKPPKDTQDADAICDWLDERRVIDLEWQRLKGIMDNARNLEMMAKKGQDVD</sequence>
<comment type="caution">
    <text evidence="3">The sequence shown here is derived from an EMBL/GenBank/DDBJ whole genome shotgun (WGS) entry which is preliminary data.</text>
</comment>
<feature type="compositionally biased region" description="Basic and acidic residues" evidence="1">
    <location>
        <begin position="122"/>
        <end position="139"/>
    </location>
</feature>
<feature type="compositionally biased region" description="Acidic residues" evidence="1">
    <location>
        <begin position="387"/>
        <end position="401"/>
    </location>
</feature>
<name>A0ABR3ABW3_9AGAR</name>
<dbReference type="PANTHER" id="PTHR14689:SF0">
    <property type="entry name" value="COILED-COIL DOMAIN-CONTAINING PROTEIN 82"/>
    <property type="match status" value="1"/>
</dbReference>
<dbReference type="InterPro" id="IPR025451">
    <property type="entry name" value="DUF4211"/>
</dbReference>
<organism evidence="3 4">
    <name type="scientific">Marasmius tenuissimus</name>
    <dbReference type="NCBI Taxonomy" id="585030"/>
    <lineage>
        <taxon>Eukaryota</taxon>
        <taxon>Fungi</taxon>
        <taxon>Dikarya</taxon>
        <taxon>Basidiomycota</taxon>
        <taxon>Agaricomycotina</taxon>
        <taxon>Agaricomycetes</taxon>
        <taxon>Agaricomycetidae</taxon>
        <taxon>Agaricales</taxon>
        <taxon>Marasmiineae</taxon>
        <taxon>Marasmiaceae</taxon>
        <taxon>Marasmius</taxon>
    </lineage>
</organism>
<feature type="domain" description="DUF4211" evidence="2">
    <location>
        <begin position="260"/>
        <end position="379"/>
    </location>
</feature>
<feature type="region of interest" description="Disordered" evidence="1">
    <location>
        <begin position="1"/>
        <end position="260"/>
    </location>
</feature>
<dbReference type="Pfam" id="PF13926">
    <property type="entry name" value="DUF4211"/>
    <property type="match status" value="1"/>
</dbReference>
<evidence type="ECO:0000313" key="3">
    <source>
        <dbReference type="EMBL" id="KAL0071396.1"/>
    </source>
</evidence>
<protein>
    <recommendedName>
        <fullName evidence="2">DUF4211 domain-containing protein</fullName>
    </recommendedName>
</protein>
<dbReference type="EMBL" id="JBBXMP010000003">
    <property type="protein sequence ID" value="KAL0071396.1"/>
    <property type="molecule type" value="Genomic_DNA"/>
</dbReference>
<keyword evidence="4" id="KW-1185">Reference proteome</keyword>
<feature type="region of interest" description="Disordered" evidence="1">
    <location>
        <begin position="383"/>
        <end position="403"/>
    </location>
</feature>
<proteinExistence type="predicted"/>
<feature type="compositionally biased region" description="Acidic residues" evidence="1">
    <location>
        <begin position="172"/>
        <end position="182"/>
    </location>
</feature>
<feature type="compositionally biased region" description="Low complexity" evidence="1">
    <location>
        <begin position="40"/>
        <end position="49"/>
    </location>
</feature>
<feature type="compositionally biased region" description="Acidic residues" evidence="1">
    <location>
        <begin position="240"/>
        <end position="260"/>
    </location>
</feature>
<gene>
    <name evidence="3" type="ORF">AAF712_001253</name>
</gene>
<feature type="compositionally biased region" description="Basic residues" evidence="1">
    <location>
        <begin position="1"/>
        <end position="13"/>
    </location>
</feature>
<feature type="compositionally biased region" description="Acidic residues" evidence="1">
    <location>
        <begin position="214"/>
        <end position="225"/>
    </location>
</feature>
<evidence type="ECO:0000256" key="1">
    <source>
        <dbReference type="SAM" id="MobiDB-lite"/>
    </source>
</evidence>
<feature type="compositionally biased region" description="Polar residues" evidence="1">
    <location>
        <begin position="15"/>
        <end position="36"/>
    </location>
</feature>
<evidence type="ECO:0000313" key="4">
    <source>
        <dbReference type="Proteomes" id="UP001437256"/>
    </source>
</evidence>